<keyword evidence="11" id="KW-1185">Reference proteome</keyword>
<keyword evidence="8" id="KW-0812">Transmembrane</keyword>
<keyword evidence="6" id="KW-1278">Translocase</keyword>
<evidence type="ECO:0000313" key="11">
    <source>
        <dbReference type="Proteomes" id="UP000713880"/>
    </source>
</evidence>
<keyword evidence="1" id="KW-0813">Transport</keyword>
<evidence type="ECO:0000256" key="3">
    <source>
        <dbReference type="ARBA" id="ARBA00022741"/>
    </source>
</evidence>
<dbReference type="NCBIfam" id="TIGR02315">
    <property type="entry name" value="ABC_phnC"/>
    <property type="match status" value="1"/>
</dbReference>
<evidence type="ECO:0000256" key="4">
    <source>
        <dbReference type="ARBA" id="ARBA00022840"/>
    </source>
</evidence>
<accession>A0A938X5L8</accession>
<evidence type="ECO:0000256" key="2">
    <source>
        <dbReference type="ARBA" id="ARBA00022475"/>
    </source>
</evidence>
<evidence type="ECO:0000256" key="1">
    <source>
        <dbReference type="ARBA" id="ARBA00022448"/>
    </source>
</evidence>
<reference evidence="10" key="1">
    <citation type="submission" date="2020-08" db="EMBL/GenBank/DDBJ databases">
        <authorList>
            <person name="Cejkova D."/>
            <person name="Kubasova T."/>
            <person name="Jahodarova E."/>
            <person name="Rychlik I."/>
        </authorList>
    </citation>
    <scope>NUCLEOTIDE SEQUENCE</scope>
    <source>
        <strain evidence="10">An420c</strain>
    </source>
</reference>
<dbReference type="SMART" id="SM00382">
    <property type="entry name" value="AAA"/>
    <property type="match status" value="1"/>
</dbReference>
<dbReference type="EMBL" id="JACJLV010000109">
    <property type="protein sequence ID" value="MBM6827984.1"/>
    <property type="molecule type" value="Genomic_DNA"/>
</dbReference>
<sequence>YKSFKEKSVLEDISMSIKDGEFVVVLGSSGAGKSTLLRCMNGLYIPEKGSVEISGIELNRKSMREIRKRVGFIFQGSCVVGNLSVLTNVLMGSLSKKNSMSLRFTKSEKEKALELLDMVGLSEYAYIRTDKLSGGQRQRVGIARALLQEPEILLADEPVASLDPVTAKEILDLIEKINREMKTTIICNLHQVEYARAYAQRIIGIRNGKIDFDENTESVTTRQIQHIYEN</sequence>
<dbReference type="AlphaFoldDB" id="A0A938X5L8"/>
<dbReference type="PANTHER" id="PTHR43166">
    <property type="entry name" value="AMINO ACID IMPORT ATP-BINDING PROTEIN"/>
    <property type="match status" value="1"/>
</dbReference>
<dbReference type="RefSeq" id="WP_207751900.1">
    <property type="nucleotide sequence ID" value="NZ_JACJLV010000109.1"/>
</dbReference>
<dbReference type="InterPro" id="IPR003439">
    <property type="entry name" value="ABC_transporter-like_ATP-bd"/>
</dbReference>
<dbReference type="PROSITE" id="PS00211">
    <property type="entry name" value="ABC_TRANSPORTER_1"/>
    <property type="match status" value="1"/>
</dbReference>
<feature type="non-terminal residue" evidence="10">
    <location>
        <position position="1"/>
    </location>
</feature>
<dbReference type="InterPro" id="IPR050086">
    <property type="entry name" value="MetN_ABC_transporter-like"/>
</dbReference>
<keyword evidence="4 10" id="KW-0067">ATP-binding</keyword>
<dbReference type="InterPro" id="IPR017871">
    <property type="entry name" value="ABC_transporter-like_CS"/>
</dbReference>
<name>A0A938X5L8_9CLOT</name>
<protein>
    <submittedName>
        <fullName evidence="10">Phosphonate ABC transporter ATP-binding protein</fullName>
    </submittedName>
</protein>
<keyword evidence="5" id="KW-0918">Phosphonate transport</keyword>
<dbReference type="CDD" id="cd03256">
    <property type="entry name" value="ABC_PhnC_transporter"/>
    <property type="match status" value="1"/>
</dbReference>
<dbReference type="Proteomes" id="UP000713880">
    <property type="component" value="Unassembled WGS sequence"/>
</dbReference>
<dbReference type="SUPFAM" id="SSF52540">
    <property type="entry name" value="P-loop containing nucleoside triphosphate hydrolases"/>
    <property type="match status" value="1"/>
</dbReference>
<organism evidence="10 11">
    <name type="scientific">Mordavella massiliensis</name>
    <dbReference type="NCBI Taxonomy" id="1871024"/>
    <lineage>
        <taxon>Bacteria</taxon>
        <taxon>Bacillati</taxon>
        <taxon>Bacillota</taxon>
        <taxon>Clostridia</taxon>
        <taxon>Eubacteriales</taxon>
        <taxon>Clostridiaceae</taxon>
        <taxon>Mordavella</taxon>
    </lineage>
</organism>
<keyword evidence="2" id="KW-1003">Cell membrane</keyword>
<evidence type="ECO:0000259" key="9">
    <source>
        <dbReference type="PROSITE" id="PS50893"/>
    </source>
</evidence>
<dbReference type="GO" id="GO:0016887">
    <property type="term" value="F:ATP hydrolysis activity"/>
    <property type="evidence" value="ECO:0007669"/>
    <property type="project" value="InterPro"/>
</dbReference>
<dbReference type="PROSITE" id="PS50893">
    <property type="entry name" value="ABC_TRANSPORTER_2"/>
    <property type="match status" value="1"/>
</dbReference>
<dbReference type="GO" id="GO:0015416">
    <property type="term" value="F:ABC-type phosphonate transporter activity"/>
    <property type="evidence" value="ECO:0007669"/>
    <property type="project" value="InterPro"/>
</dbReference>
<dbReference type="InterPro" id="IPR012693">
    <property type="entry name" value="ABC_transpr_PhnC"/>
</dbReference>
<dbReference type="InterPro" id="IPR027417">
    <property type="entry name" value="P-loop_NTPase"/>
</dbReference>
<dbReference type="GO" id="GO:0005524">
    <property type="term" value="F:ATP binding"/>
    <property type="evidence" value="ECO:0007669"/>
    <property type="project" value="UniProtKB-KW"/>
</dbReference>
<gene>
    <name evidence="10" type="primary">phnC</name>
    <name evidence="10" type="ORF">H6A13_13005</name>
</gene>
<proteinExistence type="predicted"/>
<feature type="transmembrane region" description="Helical" evidence="8">
    <location>
        <begin position="70"/>
        <end position="91"/>
    </location>
</feature>
<evidence type="ECO:0000256" key="6">
    <source>
        <dbReference type="ARBA" id="ARBA00022967"/>
    </source>
</evidence>
<dbReference type="Pfam" id="PF00005">
    <property type="entry name" value="ABC_tran"/>
    <property type="match status" value="1"/>
</dbReference>
<feature type="domain" description="ABC transporter" evidence="9">
    <location>
        <begin position="1"/>
        <end position="227"/>
    </location>
</feature>
<evidence type="ECO:0000256" key="8">
    <source>
        <dbReference type="SAM" id="Phobius"/>
    </source>
</evidence>
<reference evidence="10" key="2">
    <citation type="journal article" date="2021" name="Sci. Rep.">
        <title>The distribution of antibiotic resistance genes in chicken gut microbiota commensals.</title>
        <authorList>
            <person name="Juricova H."/>
            <person name="Matiasovicova J."/>
            <person name="Kubasova T."/>
            <person name="Cejkova D."/>
            <person name="Rychlik I."/>
        </authorList>
    </citation>
    <scope>NUCLEOTIDE SEQUENCE</scope>
    <source>
        <strain evidence="10">An420c</strain>
    </source>
</reference>
<dbReference type="Gene3D" id="3.40.50.300">
    <property type="entry name" value="P-loop containing nucleotide triphosphate hydrolases"/>
    <property type="match status" value="1"/>
</dbReference>
<dbReference type="PANTHER" id="PTHR43166:SF6">
    <property type="entry name" value="PHOSPHONATES IMPORT ATP-BINDING PROTEIN PHNC"/>
    <property type="match status" value="1"/>
</dbReference>
<dbReference type="GO" id="GO:0016020">
    <property type="term" value="C:membrane"/>
    <property type="evidence" value="ECO:0007669"/>
    <property type="project" value="InterPro"/>
</dbReference>
<comment type="caution">
    <text evidence="10">The sequence shown here is derived from an EMBL/GenBank/DDBJ whole genome shotgun (WGS) entry which is preliminary data.</text>
</comment>
<keyword evidence="8" id="KW-1133">Transmembrane helix</keyword>
<dbReference type="InterPro" id="IPR003593">
    <property type="entry name" value="AAA+_ATPase"/>
</dbReference>
<evidence type="ECO:0000313" key="10">
    <source>
        <dbReference type="EMBL" id="MBM6827984.1"/>
    </source>
</evidence>
<keyword evidence="7 8" id="KW-0472">Membrane</keyword>
<evidence type="ECO:0000256" key="7">
    <source>
        <dbReference type="ARBA" id="ARBA00023136"/>
    </source>
</evidence>
<evidence type="ECO:0000256" key="5">
    <source>
        <dbReference type="ARBA" id="ARBA00022885"/>
    </source>
</evidence>
<keyword evidence="3" id="KW-0547">Nucleotide-binding</keyword>